<dbReference type="eggNOG" id="COG0147">
    <property type="taxonomic scope" value="Bacteria"/>
</dbReference>
<accession>W0EAQ9</accession>
<evidence type="ECO:0000256" key="1">
    <source>
        <dbReference type="ARBA" id="ARBA00001946"/>
    </source>
</evidence>
<evidence type="ECO:0000259" key="5">
    <source>
        <dbReference type="Pfam" id="PF00425"/>
    </source>
</evidence>
<dbReference type="PANTHER" id="PTHR11236">
    <property type="entry name" value="AMINOBENZOATE/ANTHRANILATE SYNTHASE"/>
    <property type="match status" value="1"/>
</dbReference>
<dbReference type="PANTHER" id="PTHR11236:SF48">
    <property type="entry name" value="ISOCHORISMATE SYNTHASE MENF"/>
    <property type="match status" value="1"/>
</dbReference>
<dbReference type="EMBL" id="CP007032">
    <property type="protein sequence ID" value="AHF07955.1"/>
    <property type="molecule type" value="Genomic_DNA"/>
</dbReference>
<evidence type="ECO:0000256" key="3">
    <source>
        <dbReference type="ARBA" id="ARBA00022842"/>
    </source>
</evidence>
<dbReference type="RefSeq" id="WP_006715792.1">
    <property type="nucleotide sequence ID" value="NZ_CP007032.1"/>
</dbReference>
<dbReference type="STRING" id="871968.DESME_13640"/>
<reference evidence="6 7" key="1">
    <citation type="submission" date="2013-12" db="EMBL/GenBank/DDBJ databases">
        <authorList>
            <consortium name="DOE Joint Genome Institute"/>
            <person name="Smidt H."/>
            <person name="Huntemann M."/>
            <person name="Han J."/>
            <person name="Chen A."/>
            <person name="Kyrpides N."/>
            <person name="Mavromatis K."/>
            <person name="Markowitz V."/>
            <person name="Palaniappan K."/>
            <person name="Ivanova N."/>
            <person name="Schaumberg A."/>
            <person name="Pati A."/>
            <person name="Liolios K."/>
            <person name="Nordberg H.P."/>
            <person name="Cantor M.N."/>
            <person name="Hua S.X."/>
            <person name="Woyke T."/>
        </authorList>
    </citation>
    <scope>NUCLEOTIDE SEQUENCE [LARGE SCALE GENOMIC DNA]</scope>
    <source>
        <strain evidence="7">DSM 15288</strain>
    </source>
</reference>
<keyword evidence="4" id="KW-0456">Lyase</keyword>
<dbReference type="Pfam" id="PF00425">
    <property type="entry name" value="Chorismate_bind"/>
    <property type="match status" value="1"/>
</dbReference>
<dbReference type="GO" id="GO:0046872">
    <property type="term" value="F:metal ion binding"/>
    <property type="evidence" value="ECO:0007669"/>
    <property type="project" value="UniProtKB-KW"/>
</dbReference>
<evidence type="ECO:0000313" key="6">
    <source>
        <dbReference type="EMBL" id="AHF07955.1"/>
    </source>
</evidence>
<comment type="cofactor">
    <cofactor evidence="1">
        <name>Mg(2+)</name>
        <dbReference type="ChEBI" id="CHEBI:18420"/>
    </cofactor>
</comment>
<name>W0EAQ9_9FIRM</name>
<evidence type="ECO:0000256" key="2">
    <source>
        <dbReference type="ARBA" id="ARBA00022723"/>
    </source>
</evidence>
<dbReference type="InterPro" id="IPR005801">
    <property type="entry name" value="ADC_synthase"/>
</dbReference>
<keyword evidence="3" id="KW-0460">Magnesium</keyword>
<dbReference type="HOGENOM" id="CLU_006493_9_2_9"/>
<dbReference type="Proteomes" id="UP000010847">
    <property type="component" value="Chromosome"/>
</dbReference>
<evidence type="ECO:0000313" key="7">
    <source>
        <dbReference type="Proteomes" id="UP000010847"/>
    </source>
</evidence>
<keyword evidence="2" id="KW-0479">Metal-binding</keyword>
<feature type="domain" description="Chorismate-utilising enzyme C-terminal" evidence="5">
    <location>
        <begin position="248"/>
        <end position="501"/>
    </location>
</feature>
<dbReference type="InterPro" id="IPR015890">
    <property type="entry name" value="Chorismate_C"/>
</dbReference>
<protein>
    <submittedName>
        <fullName evidence="6">Anthranilate synthase</fullName>
    </submittedName>
</protein>
<dbReference type="AlphaFoldDB" id="W0EAQ9"/>
<proteinExistence type="predicted"/>
<dbReference type="GO" id="GO:0000162">
    <property type="term" value="P:L-tryptophan biosynthetic process"/>
    <property type="evidence" value="ECO:0007669"/>
    <property type="project" value="TreeGrafter"/>
</dbReference>
<dbReference type="PRINTS" id="PR00095">
    <property type="entry name" value="ANTSNTHASEI"/>
</dbReference>
<evidence type="ECO:0000256" key="4">
    <source>
        <dbReference type="ARBA" id="ARBA00023239"/>
    </source>
</evidence>
<dbReference type="Gene3D" id="3.60.120.10">
    <property type="entry name" value="Anthranilate synthase"/>
    <property type="match status" value="1"/>
</dbReference>
<dbReference type="OrthoDB" id="9803598at2"/>
<dbReference type="GO" id="GO:0016829">
    <property type="term" value="F:lyase activity"/>
    <property type="evidence" value="ECO:0007669"/>
    <property type="project" value="UniProtKB-KW"/>
</dbReference>
<dbReference type="SUPFAM" id="SSF56322">
    <property type="entry name" value="ADC synthase"/>
    <property type="match status" value="1"/>
</dbReference>
<gene>
    <name evidence="6" type="ORF">DESME_13640</name>
</gene>
<keyword evidence="7" id="KW-1185">Reference proteome</keyword>
<organism evidence="6 7">
    <name type="scientific">Desulfitobacterium metallireducens DSM 15288</name>
    <dbReference type="NCBI Taxonomy" id="871968"/>
    <lineage>
        <taxon>Bacteria</taxon>
        <taxon>Bacillati</taxon>
        <taxon>Bacillota</taxon>
        <taxon>Clostridia</taxon>
        <taxon>Eubacteriales</taxon>
        <taxon>Desulfitobacteriaceae</taxon>
        <taxon>Desulfitobacterium</taxon>
    </lineage>
</organism>
<dbReference type="InterPro" id="IPR019999">
    <property type="entry name" value="Anth_synth_I-like"/>
</dbReference>
<sequence length="516" mass="57392">MYVAQKEWQLDPYPSDPSNWISDLVRLGENLGEKCFALLEGKEGDHQRTYLGFGQGITLSRQTFSKTGLTETPDPLTHLRWFHQTHCLDSEKELESGLLGYLDYEWGLAWHKPSSSTATPDYFFRFCPINLILLPLAQKLTLEVFADDKKTLEFLLQTWCTKLNSYLTPFSSCSDFRFSNPSASSEVSSTVSPVTSLCPISPTSVTLPVSAPSASTALSPFLTVSPEAPSSQTIPQKELAAWHSNLSRDEFVKRVERIKAYVQDGDIFQAVPSQRFIKNVKIDPWAVYQQLRVLNPSPYLFCFFAEKETLVGSSPELLLSSRGPLIQTRPIAGTRPRGKTPSEDFSREQELLDDAKERAEHAMLVDLGRNDLGRVSQYGSVKVSQYAKIERFSHVMHLVSTVEGEIDPAYDSLDALKAVFPAGTLSGAPKVRALEILQELEPEPRGAYGGALGIVRWNGDLDFCITIRTLVITDKQVQVQAGAGIVFDSVPEQEFEETVHKAQALLKVVDDCVSCS</sequence>
<dbReference type="KEGG" id="dmt:DESME_13640"/>